<dbReference type="Proteomes" id="UP001153737">
    <property type="component" value="Chromosome 10"/>
</dbReference>
<evidence type="ECO:0000256" key="8">
    <source>
        <dbReference type="SAM" id="Phobius"/>
    </source>
</evidence>
<proteinExistence type="predicted"/>
<dbReference type="FunFam" id="3.40.50.300:FF:000163">
    <property type="entry name" value="Multidrug resistance-associated protein member 4"/>
    <property type="match status" value="1"/>
</dbReference>
<evidence type="ECO:0000256" key="3">
    <source>
        <dbReference type="ARBA" id="ARBA00022692"/>
    </source>
</evidence>
<dbReference type="SMART" id="SM00382">
    <property type="entry name" value="AAA"/>
    <property type="match status" value="2"/>
</dbReference>
<name>A0A9N9SAD1_PHACE</name>
<feature type="domain" description="AAA+ ATPase" evidence="9">
    <location>
        <begin position="434"/>
        <end position="609"/>
    </location>
</feature>
<dbReference type="CDD" id="cd18579">
    <property type="entry name" value="ABC_6TM_ABCC_D1"/>
    <property type="match status" value="1"/>
</dbReference>
<dbReference type="InterPro" id="IPR036640">
    <property type="entry name" value="ABC1_TM_sf"/>
</dbReference>
<dbReference type="CDD" id="cd03244">
    <property type="entry name" value="ABCC_MRP_domain2"/>
    <property type="match status" value="1"/>
</dbReference>
<keyword evidence="11" id="KW-1185">Reference proteome</keyword>
<dbReference type="FunFam" id="3.40.50.300:FF:000482">
    <property type="entry name" value="Multidrug resistance-associated protein member 4"/>
    <property type="match status" value="1"/>
</dbReference>
<dbReference type="SUPFAM" id="SSF52540">
    <property type="entry name" value="P-loop containing nucleoside triphosphate hydrolases"/>
    <property type="match status" value="2"/>
</dbReference>
<keyword evidence="7 8" id="KW-0472">Membrane</keyword>
<feature type="transmembrane region" description="Helical" evidence="8">
    <location>
        <begin position="206"/>
        <end position="228"/>
    </location>
</feature>
<organism evidence="10 11">
    <name type="scientific">Phaedon cochleariae</name>
    <name type="common">Mustard beetle</name>
    <dbReference type="NCBI Taxonomy" id="80249"/>
    <lineage>
        <taxon>Eukaryota</taxon>
        <taxon>Metazoa</taxon>
        <taxon>Ecdysozoa</taxon>
        <taxon>Arthropoda</taxon>
        <taxon>Hexapoda</taxon>
        <taxon>Insecta</taxon>
        <taxon>Pterygota</taxon>
        <taxon>Neoptera</taxon>
        <taxon>Endopterygota</taxon>
        <taxon>Coleoptera</taxon>
        <taxon>Polyphaga</taxon>
        <taxon>Cucujiformia</taxon>
        <taxon>Chrysomeloidea</taxon>
        <taxon>Chrysomelidae</taxon>
        <taxon>Chrysomelinae</taxon>
        <taxon>Chrysomelini</taxon>
        <taxon>Phaedon</taxon>
    </lineage>
</organism>
<dbReference type="PROSITE" id="PS00211">
    <property type="entry name" value="ABC_TRANSPORTER_1"/>
    <property type="match status" value="2"/>
</dbReference>
<feature type="transmembrane region" description="Helical" evidence="8">
    <location>
        <begin position="886"/>
        <end position="906"/>
    </location>
</feature>
<dbReference type="GO" id="GO:0005524">
    <property type="term" value="F:ATP binding"/>
    <property type="evidence" value="ECO:0007669"/>
    <property type="project" value="UniProtKB-KW"/>
</dbReference>
<evidence type="ECO:0000313" key="11">
    <source>
        <dbReference type="Proteomes" id="UP001153737"/>
    </source>
</evidence>
<dbReference type="GO" id="GO:0140359">
    <property type="term" value="F:ABC-type transporter activity"/>
    <property type="evidence" value="ECO:0007669"/>
    <property type="project" value="InterPro"/>
</dbReference>
<dbReference type="InterPro" id="IPR027417">
    <property type="entry name" value="P-loop_NTPase"/>
</dbReference>
<evidence type="ECO:0000256" key="7">
    <source>
        <dbReference type="ARBA" id="ARBA00023136"/>
    </source>
</evidence>
<dbReference type="InterPro" id="IPR050173">
    <property type="entry name" value="ABC_transporter_C-like"/>
</dbReference>
<keyword evidence="2" id="KW-0813">Transport</keyword>
<comment type="subcellular location">
    <subcellularLocation>
        <location evidence="1">Membrane</location>
        <topology evidence="1">Multi-pass membrane protein</topology>
    </subcellularLocation>
</comment>
<keyword evidence="4" id="KW-0547">Nucleotide-binding</keyword>
<dbReference type="PANTHER" id="PTHR24223">
    <property type="entry name" value="ATP-BINDING CASSETTE SUB-FAMILY C"/>
    <property type="match status" value="1"/>
</dbReference>
<dbReference type="Pfam" id="PF00005">
    <property type="entry name" value="ABC_tran"/>
    <property type="match status" value="2"/>
</dbReference>
<dbReference type="InterPro" id="IPR044746">
    <property type="entry name" value="ABCC_6TM_D1"/>
</dbReference>
<reference evidence="10" key="2">
    <citation type="submission" date="2022-10" db="EMBL/GenBank/DDBJ databases">
        <authorList>
            <consortium name="ENA_rothamsted_submissions"/>
            <consortium name="culmorum"/>
            <person name="King R."/>
        </authorList>
    </citation>
    <scope>NUCLEOTIDE SEQUENCE</scope>
</reference>
<dbReference type="Gene3D" id="3.40.50.300">
    <property type="entry name" value="P-loop containing nucleotide triphosphate hydrolases"/>
    <property type="match status" value="2"/>
</dbReference>
<feature type="transmembrane region" description="Helical" evidence="8">
    <location>
        <begin position="812"/>
        <end position="834"/>
    </location>
</feature>
<dbReference type="PANTHER" id="PTHR24223:SF415">
    <property type="entry name" value="FI20190P1"/>
    <property type="match status" value="1"/>
</dbReference>
<dbReference type="InterPro" id="IPR003439">
    <property type="entry name" value="ABC_transporter-like_ATP-bd"/>
</dbReference>
<dbReference type="FunFam" id="1.20.1560.10:FF:000026">
    <property type="entry name" value="Multidrug resistance-associated protein lethal(2)03659"/>
    <property type="match status" value="1"/>
</dbReference>
<evidence type="ECO:0000256" key="1">
    <source>
        <dbReference type="ARBA" id="ARBA00004141"/>
    </source>
</evidence>
<keyword evidence="5" id="KW-0067">ATP-binding</keyword>
<reference evidence="10" key="1">
    <citation type="submission" date="2022-01" db="EMBL/GenBank/DDBJ databases">
        <authorList>
            <person name="King R."/>
        </authorList>
    </citation>
    <scope>NUCLEOTIDE SEQUENCE</scope>
</reference>
<dbReference type="SUPFAM" id="SSF90123">
    <property type="entry name" value="ABC transporter transmembrane region"/>
    <property type="match status" value="2"/>
</dbReference>
<accession>A0A9N9SAD1</accession>
<evidence type="ECO:0000259" key="9">
    <source>
        <dbReference type="SMART" id="SM00382"/>
    </source>
</evidence>
<feature type="transmembrane region" description="Helical" evidence="8">
    <location>
        <begin position="92"/>
        <end position="113"/>
    </location>
</feature>
<keyword evidence="3 8" id="KW-0812">Transmembrane</keyword>
<dbReference type="OrthoDB" id="6500128at2759"/>
<evidence type="ECO:0000256" key="6">
    <source>
        <dbReference type="ARBA" id="ARBA00022989"/>
    </source>
</evidence>
<feature type="domain" description="AAA+ ATPase" evidence="9">
    <location>
        <begin position="1119"/>
        <end position="1299"/>
    </location>
</feature>
<dbReference type="Pfam" id="PF00664">
    <property type="entry name" value="ABC_membrane"/>
    <property type="match status" value="2"/>
</dbReference>
<dbReference type="GO" id="GO:0016020">
    <property type="term" value="C:membrane"/>
    <property type="evidence" value="ECO:0007669"/>
    <property type="project" value="UniProtKB-SubCell"/>
</dbReference>
<dbReference type="InterPro" id="IPR003593">
    <property type="entry name" value="AAA+_ATPase"/>
</dbReference>
<feature type="transmembrane region" description="Helical" evidence="8">
    <location>
        <begin position="1023"/>
        <end position="1042"/>
    </location>
</feature>
<dbReference type="Gene3D" id="1.20.1560.10">
    <property type="entry name" value="ABC transporter type 1, transmembrane domain"/>
    <property type="match status" value="2"/>
</dbReference>
<feature type="transmembrane region" description="Helical" evidence="8">
    <location>
        <begin position="133"/>
        <end position="156"/>
    </location>
</feature>
<evidence type="ECO:0000256" key="2">
    <source>
        <dbReference type="ARBA" id="ARBA00022448"/>
    </source>
</evidence>
<keyword evidence="6 8" id="KW-1133">Transmembrane helix</keyword>
<dbReference type="InterPro" id="IPR017871">
    <property type="entry name" value="ABC_transporter-like_CS"/>
</dbReference>
<sequence>MEGGYTVKLENPRKKANFLSVLIFGWMTSLVSKAVTKGLDIIDLYKVLDEDRSKTLGDRLQEKWEKELARSTKKNVKPSLLRAISNTFLPEYMWWGVLFFLQYAVIKSLQPVVLSYTIDLFTDPGNANKTKEMYISITVLIILTTMVVFLMHHTFFGTSRIGMKVRIAVSTLIYRKIMKLNHKSLGETTAGHVVNLLSNDVSRFDLVLIFLHALWVMPFQIIIMSYVLWNQVQISALAGIVSMAVFSIPVQGYLGKLTGVLRYRIAGKTDKRVKLMNEVISGIQVIKMYAWEKSFEKMVKSARATEIVDLTSTSYLRGLFSSCMVFIERLCLFLTVICYTLLGNIISAAKVFSVAQSLNTLQFSMAILYPQAISTGAEALMSIKRLEEFLVMEEKETIIPFEELKAPGVVLSNVCASWTGISRTLSDISLQIPPGTLCAVIGQVGSGKSSLLQLLLGELPIESGKVSIGGQMSYSSQKPWLFQSTVRNNILFGEPYVRAWYNKVVKVCALEKDFDQFPQRDQTIVGERGVSLSGGQRARINLARTIYREADIYLLDDPLSAVDTHVGRHLFDECIHKQLKGKTRILVTHQLQYLKKANLIVVFNEGRIEAQGTFAELSKSDLDFTKLLVSADQSKANPEDSDKELSGSLTPRLRQGSVYSKPSSTFSDGIDILESSPVVDEETISDPNAKPLKNYVAAPGNVCLNICLGLNLLLAQAACTGSDYWSAFWTEQEELRYSNYSSLVVESIKPLETIEVYSMDNRSVPEYQYTYTREIDLSNPDQRSISSTYNDMFDTIDVGDASYTLIKTNASMIIYGVLIILAVILTLSRSILYYKMCMLASKNLHSKMFNALLKAPMRFFDTNPSGRVLNRFSKDMGAIDELLPRVLLDAIQIGLVAFGILINIAVANNYLVIPMVIVGVLFWKIRTWYALTARAVKRLEGTTKSPVFSHLSATLNGITTIRAFKAEEALRDEFDEHQDVHTSSWYLTISSTYSFGLWIDMICLVFLICVSFSFVILHTFSTVSGSLVGLAISQCLILCGMLQHGIRQTAEVVNQLTSVERVLQYTTIEVEGPFETPIEKVQALASWPEAGRLCFKNVFMKYVADDPPVLKNLNFEVKPGEKVGIVGRTGAGKSSLISALFRLSPLDGKILIDGVDSKEIGLTELRKKISIIPQEPVLFSATMRYNLDPFEEFEDQQLWNALEQVELKEAVSSLDFIVTEGGNNFSLGQRQLICLARAILRDNKIMVLDEATANVDQRTDAFIQETIRNNFKHCTVLTIAHRLNTIMDSDKVLVMHFGSMVEFDHPHKLLQLPDGHFHQMVLETGPVMSLQLKDIAQDVYNSTHEGI</sequence>
<evidence type="ECO:0000313" key="10">
    <source>
        <dbReference type="EMBL" id="CAG9814462.1"/>
    </source>
</evidence>
<dbReference type="GO" id="GO:0016887">
    <property type="term" value="F:ATP hydrolysis activity"/>
    <property type="evidence" value="ECO:0007669"/>
    <property type="project" value="InterPro"/>
</dbReference>
<dbReference type="CDD" id="cd03250">
    <property type="entry name" value="ABCC_MRP_domain1"/>
    <property type="match status" value="1"/>
</dbReference>
<feature type="transmembrane region" description="Helical" evidence="8">
    <location>
        <begin position="330"/>
        <end position="352"/>
    </location>
</feature>
<evidence type="ECO:0000256" key="4">
    <source>
        <dbReference type="ARBA" id="ARBA00022741"/>
    </source>
</evidence>
<evidence type="ECO:0000256" key="5">
    <source>
        <dbReference type="ARBA" id="ARBA00022840"/>
    </source>
</evidence>
<feature type="transmembrane region" description="Helical" evidence="8">
    <location>
        <begin position="995"/>
        <end position="1017"/>
    </location>
</feature>
<feature type="transmembrane region" description="Helical" evidence="8">
    <location>
        <begin position="234"/>
        <end position="254"/>
    </location>
</feature>
<gene>
    <name evidence="10" type="ORF">PHAECO_LOCUS1845</name>
</gene>
<protein>
    <recommendedName>
        <fullName evidence="9">AAA+ ATPase domain-containing protein</fullName>
    </recommendedName>
</protein>
<dbReference type="InterPro" id="IPR011527">
    <property type="entry name" value="ABC1_TM_dom"/>
</dbReference>
<dbReference type="EMBL" id="OU896716">
    <property type="protein sequence ID" value="CAG9814462.1"/>
    <property type="molecule type" value="Genomic_DNA"/>
</dbReference>